<gene>
    <name evidence="13" type="ORF">NEMVEDRAFT_v1g213202</name>
</gene>
<dbReference type="InterPro" id="IPR001915">
    <property type="entry name" value="Peptidase_M48"/>
</dbReference>
<evidence type="ECO:0000256" key="2">
    <source>
        <dbReference type="ARBA" id="ARBA00022670"/>
    </source>
</evidence>
<dbReference type="GO" id="GO:0034982">
    <property type="term" value="P:mitochondrial protein processing"/>
    <property type="evidence" value="ECO:0000318"/>
    <property type="project" value="GO_Central"/>
</dbReference>
<dbReference type="eggNOG" id="KOG2661">
    <property type="taxonomic scope" value="Eukaryota"/>
</dbReference>
<proteinExistence type="inferred from homology"/>
<keyword evidence="5" id="KW-0862">Zinc</keyword>
<dbReference type="STRING" id="45351.A7SJG2"/>
<sequence>MALASIRGGKSFRFQLASVCRQLSRDHSSVTSFERNIAVNTHSPFYSRYPGVNRCNGLLRTSCQRSTVLNDRGFHTTPHRHAWPVAVLLVKLVGPLSKISKLAAMLGGRTFRRWWQKLPAHHKHKLLTLDLLKKRRTEKLILIGGSTGVFFLAYYVYHLEETPITHRRRFMPVGNAQMRDVIEEEYRQVLEQCGEHILPVNHPYHRRVFEVAQRLVMANRSEEIDGIKWQVNVVDTDDVNAFVLPNGQIFMFVGILRMLPNEGALATILGHEMAHAILRHAGHVIKGPLATILGHEMAHAILRHAVGHVIKGMLATILGHEMAHAILRYAVGHVIKGPLATILGHEMGMRFLCRGYTKMPTGVESRLTEHSLRVTMALFLSTSTLLLFLTIVGARNWSVGTGFFGVQSNFSFGINLVGTEFTSSRWKFAMFGFSRAKKCSRPCLYYPNTTATFRVQLEGDLVFKLNPGPLGHDDGSLKNTTNRQWSHTTGRVNTSRIPLTTPS</sequence>
<keyword evidence="2" id="KW-0645">Protease</keyword>
<evidence type="ECO:0000259" key="12">
    <source>
        <dbReference type="Pfam" id="PF01435"/>
    </source>
</evidence>
<evidence type="ECO:0000256" key="7">
    <source>
        <dbReference type="ARBA" id="ARBA00038233"/>
    </source>
</evidence>
<name>A7SJG2_NEMVE</name>
<evidence type="ECO:0000256" key="8">
    <source>
        <dbReference type="ARBA" id="ARBA00040360"/>
    </source>
</evidence>
<dbReference type="GO" id="GO:0005743">
    <property type="term" value="C:mitochondrial inner membrane"/>
    <property type="evidence" value="ECO:0000318"/>
    <property type="project" value="GO_Central"/>
</dbReference>
<dbReference type="GO" id="GO:0046872">
    <property type="term" value="F:metal ion binding"/>
    <property type="evidence" value="ECO:0007669"/>
    <property type="project" value="UniProtKB-KW"/>
</dbReference>
<evidence type="ECO:0000256" key="5">
    <source>
        <dbReference type="ARBA" id="ARBA00022833"/>
    </source>
</evidence>
<dbReference type="GO" id="GO:0006515">
    <property type="term" value="P:protein quality control for misfolded or incompletely synthesized proteins"/>
    <property type="evidence" value="ECO:0000318"/>
    <property type="project" value="GO_Central"/>
</dbReference>
<evidence type="ECO:0000256" key="11">
    <source>
        <dbReference type="SAM" id="Phobius"/>
    </source>
</evidence>
<evidence type="ECO:0000313" key="14">
    <source>
        <dbReference type="Proteomes" id="UP000001593"/>
    </source>
</evidence>
<organism evidence="13 14">
    <name type="scientific">Nematostella vectensis</name>
    <name type="common">Starlet sea anemone</name>
    <dbReference type="NCBI Taxonomy" id="45351"/>
    <lineage>
        <taxon>Eukaryota</taxon>
        <taxon>Metazoa</taxon>
        <taxon>Cnidaria</taxon>
        <taxon>Anthozoa</taxon>
        <taxon>Hexacorallia</taxon>
        <taxon>Actiniaria</taxon>
        <taxon>Edwardsiidae</taxon>
        <taxon>Nematostella</taxon>
    </lineage>
</organism>
<dbReference type="Gene3D" id="3.30.2010.10">
    <property type="entry name" value="Metalloproteases ('zincins'), catalytic domain"/>
    <property type="match status" value="1"/>
</dbReference>
<feature type="transmembrane region" description="Helical" evidence="11">
    <location>
        <begin position="140"/>
        <end position="157"/>
    </location>
</feature>
<reference evidence="13 14" key="1">
    <citation type="journal article" date="2007" name="Science">
        <title>Sea anemone genome reveals ancestral eumetazoan gene repertoire and genomic organization.</title>
        <authorList>
            <person name="Putnam N.H."/>
            <person name="Srivastava M."/>
            <person name="Hellsten U."/>
            <person name="Dirks B."/>
            <person name="Chapman J."/>
            <person name="Salamov A."/>
            <person name="Terry A."/>
            <person name="Shapiro H."/>
            <person name="Lindquist E."/>
            <person name="Kapitonov V.V."/>
            <person name="Jurka J."/>
            <person name="Genikhovich G."/>
            <person name="Grigoriev I.V."/>
            <person name="Lucas S.M."/>
            <person name="Steele R.E."/>
            <person name="Finnerty J.R."/>
            <person name="Technau U."/>
            <person name="Martindale M.Q."/>
            <person name="Rokhsar D.S."/>
        </authorList>
    </citation>
    <scope>NUCLEOTIDE SEQUENCE [LARGE SCALE GENOMIC DNA]</scope>
    <source>
        <strain evidence="14">CH2 X CH6</strain>
    </source>
</reference>
<dbReference type="InterPro" id="IPR051156">
    <property type="entry name" value="Mito/Outer_Membr_Metalloprot"/>
</dbReference>
<dbReference type="PANTHER" id="PTHR22726:SF1">
    <property type="entry name" value="METALLOENDOPEPTIDASE OMA1, MITOCHONDRIAL"/>
    <property type="match status" value="1"/>
</dbReference>
<dbReference type="Pfam" id="PF01435">
    <property type="entry name" value="Peptidase_M48"/>
    <property type="match status" value="1"/>
</dbReference>
<protein>
    <recommendedName>
        <fullName evidence="8">Metalloendopeptidase OMA1, mitochondrial</fullName>
    </recommendedName>
    <alternativeName>
        <fullName evidence="9">Overlapping with the m-AAA protease 1 homolog</fullName>
    </alternativeName>
</protein>
<accession>A7SJG2</accession>
<dbReference type="PANTHER" id="PTHR22726">
    <property type="entry name" value="METALLOENDOPEPTIDASE OMA1"/>
    <property type="match status" value="1"/>
</dbReference>
<evidence type="ECO:0000256" key="9">
    <source>
        <dbReference type="ARBA" id="ARBA00042978"/>
    </source>
</evidence>
<evidence type="ECO:0000256" key="6">
    <source>
        <dbReference type="ARBA" id="ARBA00023049"/>
    </source>
</evidence>
<evidence type="ECO:0000256" key="10">
    <source>
        <dbReference type="SAM" id="MobiDB-lite"/>
    </source>
</evidence>
<keyword evidence="11" id="KW-0472">Membrane</keyword>
<keyword evidence="11" id="KW-0812">Transmembrane</keyword>
<comment type="cofactor">
    <cofactor evidence="1">
        <name>Zn(2+)</name>
        <dbReference type="ChEBI" id="CHEBI:29105"/>
    </cofactor>
</comment>
<evidence type="ECO:0000256" key="1">
    <source>
        <dbReference type="ARBA" id="ARBA00001947"/>
    </source>
</evidence>
<keyword evidence="11" id="KW-1133">Transmembrane helix</keyword>
<dbReference type="InParanoid" id="A7SJG2"/>
<feature type="domain" description="Peptidase M48" evidence="12">
    <location>
        <begin position="211"/>
        <end position="281"/>
    </location>
</feature>
<evidence type="ECO:0000256" key="4">
    <source>
        <dbReference type="ARBA" id="ARBA00022801"/>
    </source>
</evidence>
<keyword evidence="14" id="KW-1185">Reference proteome</keyword>
<comment type="similarity">
    <text evidence="7">Belongs to the peptidase M48 family.</text>
</comment>
<evidence type="ECO:0000313" key="13">
    <source>
        <dbReference type="EMBL" id="EDO36157.1"/>
    </source>
</evidence>
<feature type="compositionally biased region" description="Polar residues" evidence="10">
    <location>
        <begin position="477"/>
        <end position="503"/>
    </location>
</feature>
<dbReference type="AlphaFoldDB" id="A7SJG2"/>
<dbReference type="EMBL" id="DS469677">
    <property type="protein sequence ID" value="EDO36157.1"/>
    <property type="molecule type" value="Genomic_DNA"/>
</dbReference>
<feature type="region of interest" description="Disordered" evidence="10">
    <location>
        <begin position="473"/>
        <end position="503"/>
    </location>
</feature>
<evidence type="ECO:0000256" key="3">
    <source>
        <dbReference type="ARBA" id="ARBA00022723"/>
    </source>
</evidence>
<dbReference type="HOGENOM" id="CLU_542187_0_0_1"/>
<keyword evidence="4" id="KW-0378">Hydrolase</keyword>
<dbReference type="Proteomes" id="UP000001593">
    <property type="component" value="Unassembled WGS sequence"/>
</dbReference>
<keyword evidence="6" id="KW-0482">Metalloprotease</keyword>
<keyword evidence="3" id="KW-0479">Metal-binding</keyword>
<dbReference type="GO" id="GO:0004222">
    <property type="term" value="F:metalloendopeptidase activity"/>
    <property type="evidence" value="ECO:0000318"/>
    <property type="project" value="GO_Central"/>
</dbReference>